<evidence type="ECO:0000313" key="3">
    <source>
        <dbReference type="Proteomes" id="UP000076078"/>
    </source>
</evidence>
<organism evidence="2 3">
    <name type="scientific">Tieghemostelium lacteum</name>
    <name type="common">Slime mold</name>
    <name type="synonym">Dictyostelium lacteum</name>
    <dbReference type="NCBI Taxonomy" id="361077"/>
    <lineage>
        <taxon>Eukaryota</taxon>
        <taxon>Amoebozoa</taxon>
        <taxon>Evosea</taxon>
        <taxon>Eumycetozoa</taxon>
        <taxon>Dictyostelia</taxon>
        <taxon>Dictyosteliales</taxon>
        <taxon>Raperosteliaceae</taxon>
        <taxon>Tieghemostelium</taxon>
    </lineage>
</organism>
<keyword evidence="3" id="KW-1185">Reference proteome</keyword>
<feature type="region of interest" description="Disordered" evidence="1">
    <location>
        <begin position="175"/>
        <end position="198"/>
    </location>
</feature>
<proteinExistence type="predicted"/>
<evidence type="ECO:0000313" key="2">
    <source>
        <dbReference type="EMBL" id="KYQ88604.1"/>
    </source>
</evidence>
<dbReference type="EMBL" id="LODT01000051">
    <property type="protein sequence ID" value="KYQ88604.1"/>
    <property type="molecule type" value="Genomic_DNA"/>
</dbReference>
<dbReference type="Proteomes" id="UP000076078">
    <property type="component" value="Unassembled WGS sequence"/>
</dbReference>
<comment type="caution">
    <text evidence="2">The sequence shown here is derived from an EMBL/GenBank/DDBJ whole genome shotgun (WGS) entry which is preliminary data.</text>
</comment>
<evidence type="ECO:0000256" key="1">
    <source>
        <dbReference type="SAM" id="MobiDB-lite"/>
    </source>
</evidence>
<reference evidence="2 3" key="1">
    <citation type="submission" date="2015-12" db="EMBL/GenBank/DDBJ databases">
        <title>Dictyostelia acquired genes for synthesis and detection of signals that induce cell-type specialization by lateral gene transfer from prokaryotes.</title>
        <authorList>
            <person name="Gloeckner G."/>
            <person name="Schaap P."/>
        </authorList>
    </citation>
    <scope>NUCLEOTIDE SEQUENCE [LARGE SCALE GENOMIC DNA]</scope>
    <source>
        <strain evidence="2 3">TK</strain>
    </source>
</reference>
<dbReference type="OrthoDB" id="19658at2759"/>
<feature type="compositionally biased region" description="Low complexity" evidence="1">
    <location>
        <begin position="179"/>
        <end position="195"/>
    </location>
</feature>
<dbReference type="OMA" id="MNNIYTT"/>
<dbReference type="FunCoup" id="A0A151Z478">
    <property type="interactions" value="371"/>
</dbReference>
<protein>
    <submittedName>
        <fullName evidence="2">Uncharacterized protein</fullName>
    </submittedName>
</protein>
<sequence length="225" mass="25454">MENLYIHQISSKKQAGTFIMVGDKFNSDQQRQLIDFLKKELSICGTDRISRDLKSFLSVHCPMGTLTKFKVHLDHDFINVSSGFLGFISDTVIDAYDTLAFSNIETITKDCNGASELENQIPTKQLQHLFNIENLVSAIKYQKDPSKYKSLLHIPVNYSYAYQHVPPKPLSHYNFQKESTSTTTSNINTNNNNSSVQSPTISKVYKHKVKDNILSSPPINAARAY</sequence>
<dbReference type="InParanoid" id="A0A151Z478"/>
<name>A0A151Z478_TIELA</name>
<accession>A0A151Z478</accession>
<gene>
    <name evidence="2" type="ORF">DLAC_11345</name>
</gene>
<dbReference type="AlphaFoldDB" id="A0A151Z478"/>